<evidence type="ECO:0000259" key="3">
    <source>
        <dbReference type="Pfam" id="PF17775"/>
    </source>
</evidence>
<dbReference type="SUPFAM" id="SSF54427">
    <property type="entry name" value="NTF2-like"/>
    <property type="match status" value="1"/>
</dbReference>
<comment type="similarity">
    <text evidence="1 2">Belongs to the UPF0225 family.</text>
</comment>
<dbReference type="Pfam" id="PF17775">
    <property type="entry name" value="YchJ_M-like"/>
    <property type="match status" value="1"/>
</dbReference>
<proteinExistence type="inferred from homology"/>
<dbReference type="InterPro" id="IPR032710">
    <property type="entry name" value="NTF2-like_dom_sf"/>
</dbReference>
<dbReference type="InterPro" id="IPR048469">
    <property type="entry name" value="YchJ-like_M"/>
</dbReference>
<organism evidence="4 5">
    <name type="scientific">Gulosibacter molinativorax</name>
    <dbReference type="NCBI Taxonomy" id="256821"/>
    <lineage>
        <taxon>Bacteria</taxon>
        <taxon>Bacillati</taxon>
        <taxon>Actinomycetota</taxon>
        <taxon>Actinomycetes</taxon>
        <taxon>Micrococcales</taxon>
        <taxon>Microbacteriaceae</taxon>
        <taxon>Gulosibacter</taxon>
    </lineage>
</organism>
<keyword evidence="5" id="KW-1185">Reference proteome</keyword>
<dbReference type="Gene3D" id="3.10.450.50">
    <property type="match status" value="1"/>
</dbReference>
<accession>A0ABT7C7G4</accession>
<dbReference type="RefSeq" id="WP_026936133.1">
    <property type="nucleotide sequence ID" value="NZ_CP028426.1"/>
</dbReference>
<reference evidence="4" key="1">
    <citation type="submission" date="2018-03" db="EMBL/GenBank/DDBJ databases">
        <authorList>
            <person name="Nunes O.C."/>
            <person name="Lopes A.R."/>
            <person name="Froufe H."/>
            <person name="Munoz-Merida A."/>
            <person name="Barroso C."/>
            <person name="Egas C."/>
        </authorList>
    </citation>
    <scope>NUCLEOTIDE SEQUENCE</scope>
    <source>
        <strain evidence="4">ON4</strain>
    </source>
</reference>
<evidence type="ECO:0000313" key="4">
    <source>
        <dbReference type="EMBL" id="MDJ1370606.1"/>
    </source>
</evidence>
<dbReference type="HAMAP" id="MF_00612">
    <property type="entry name" value="UPF0225"/>
    <property type="match status" value="1"/>
</dbReference>
<protein>
    <recommendedName>
        <fullName evidence="2">UPF0225 protein C7K25_04365</fullName>
    </recommendedName>
</protein>
<dbReference type="Proteomes" id="UP001170379">
    <property type="component" value="Unassembled WGS sequence"/>
</dbReference>
<dbReference type="InterPro" id="IPR023006">
    <property type="entry name" value="YchJ-like"/>
</dbReference>
<comment type="caution">
    <text evidence="4">The sequence shown here is derived from an EMBL/GenBank/DDBJ whole genome shotgun (WGS) entry which is preliminary data.</text>
</comment>
<gene>
    <name evidence="4" type="ORF">C7K25_04365</name>
</gene>
<reference evidence="4" key="2">
    <citation type="journal article" date="2022" name="Sci. Rep.">
        <title>In silico prediction of the enzymes involved in the degradation of the herbicide molinate by Gulosibacter molinativorax ON4T.</title>
        <authorList>
            <person name="Lopes A.R."/>
            <person name="Bunin E."/>
            <person name="Viana A.T."/>
            <person name="Froufe H."/>
            <person name="Munoz-Merida A."/>
            <person name="Pinho D."/>
            <person name="Figueiredo J."/>
            <person name="Barroso C."/>
            <person name="Vaz-Moreira I."/>
            <person name="Bellanger X."/>
            <person name="Egas C."/>
            <person name="Nunes O.C."/>
        </authorList>
    </citation>
    <scope>NUCLEOTIDE SEQUENCE</scope>
    <source>
        <strain evidence="4">ON4</strain>
    </source>
</reference>
<dbReference type="InterPro" id="IPR004027">
    <property type="entry name" value="SEC_C_motif"/>
</dbReference>
<evidence type="ECO:0000313" key="5">
    <source>
        <dbReference type="Proteomes" id="UP001170379"/>
    </source>
</evidence>
<dbReference type="Pfam" id="PF02810">
    <property type="entry name" value="SEC-C"/>
    <property type="match status" value="1"/>
</dbReference>
<name>A0ABT7C7G4_9MICO</name>
<evidence type="ECO:0000256" key="2">
    <source>
        <dbReference type="HAMAP-Rule" id="MF_00612"/>
    </source>
</evidence>
<sequence>MIDDSTRCPCGTGLVYGECCARWHRGEAAPTAEALMRSRYSAFALGLPDYLLETWHRTTRPPHIELDPVVQWRRLDVVRVDAGGPFDTDGVVEFEACYRGIAASGDIERGVQHEVSRFVRESGRWYYVSEA</sequence>
<dbReference type="EMBL" id="PXVD01000005">
    <property type="protein sequence ID" value="MDJ1370606.1"/>
    <property type="molecule type" value="Genomic_DNA"/>
</dbReference>
<feature type="domain" description="YchJ-like middle NTF2-like" evidence="3">
    <location>
        <begin position="31"/>
        <end position="129"/>
    </location>
</feature>
<evidence type="ECO:0000256" key="1">
    <source>
        <dbReference type="ARBA" id="ARBA00010839"/>
    </source>
</evidence>